<feature type="transmembrane region" description="Helical" evidence="13">
    <location>
        <begin position="12"/>
        <end position="36"/>
    </location>
</feature>
<feature type="transmembrane region" description="Helical" evidence="13">
    <location>
        <begin position="104"/>
        <end position="125"/>
    </location>
</feature>
<dbReference type="PANTHER" id="PTHR42718:SF9">
    <property type="entry name" value="MAJOR FACILITATOR SUPERFAMILY MULTIDRUG TRANSPORTER MFSC"/>
    <property type="match status" value="1"/>
</dbReference>
<dbReference type="InterPro" id="IPR036259">
    <property type="entry name" value="MFS_trans_sf"/>
</dbReference>
<evidence type="ECO:0000256" key="7">
    <source>
        <dbReference type="ARBA" id="ARBA00022692"/>
    </source>
</evidence>
<feature type="transmembrane region" description="Helical" evidence="13">
    <location>
        <begin position="360"/>
        <end position="380"/>
    </location>
</feature>
<dbReference type="PANTHER" id="PTHR42718">
    <property type="entry name" value="MAJOR FACILITATOR SUPERFAMILY MULTIDRUG TRANSPORTER MFSC"/>
    <property type="match status" value="1"/>
</dbReference>
<evidence type="ECO:0000256" key="10">
    <source>
        <dbReference type="ARBA" id="ARBA00022989"/>
    </source>
</evidence>
<evidence type="ECO:0000256" key="12">
    <source>
        <dbReference type="ARBA" id="ARBA00047880"/>
    </source>
</evidence>
<dbReference type="Gene3D" id="1.20.1250.20">
    <property type="entry name" value="MFS general substrate transporter like domains"/>
    <property type="match status" value="1"/>
</dbReference>
<dbReference type="InterPro" id="IPR011701">
    <property type="entry name" value="MFS"/>
</dbReference>
<dbReference type="SUPFAM" id="SSF103473">
    <property type="entry name" value="MFS general substrate transporter"/>
    <property type="match status" value="1"/>
</dbReference>
<keyword evidence="4" id="KW-0285">Flavoprotein</keyword>
<dbReference type="Pfam" id="PF07690">
    <property type="entry name" value="MFS_1"/>
    <property type="match status" value="1"/>
</dbReference>
<evidence type="ECO:0000256" key="2">
    <source>
        <dbReference type="ARBA" id="ARBA00012105"/>
    </source>
</evidence>
<evidence type="ECO:0000256" key="8">
    <source>
        <dbReference type="ARBA" id="ARBA00022741"/>
    </source>
</evidence>
<evidence type="ECO:0000256" key="11">
    <source>
        <dbReference type="ARBA" id="ARBA00023136"/>
    </source>
</evidence>
<reference evidence="15 16" key="1">
    <citation type="submission" date="2023-07" db="EMBL/GenBank/DDBJ databases">
        <title>Functional and genomic diversity of the sorghum phyllosphere microbiome.</title>
        <authorList>
            <person name="Shade A."/>
        </authorList>
    </citation>
    <scope>NUCLEOTIDE SEQUENCE [LARGE SCALE GENOMIC DNA]</scope>
    <source>
        <strain evidence="15 16">SORGH_AS_1207</strain>
    </source>
</reference>
<keyword evidence="10 13" id="KW-1133">Transmembrane helix</keyword>
<dbReference type="InterPro" id="IPR015865">
    <property type="entry name" value="Riboflavin_kinase_bac/euk"/>
</dbReference>
<dbReference type="Gene3D" id="1.20.1720.10">
    <property type="entry name" value="Multidrug resistance protein D"/>
    <property type="match status" value="1"/>
</dbReference>
<comment type="catalytic activity">
    <reaction evidence="12">
        <text>riboflavin + ATP = FMN + ADP + H(+)</text>
        <dbReference type="Rhea" id="RHEA:14357"/>
        <dbReference type="ChEBI" id="CHEBI:15378"/>
        <dbReference type="ChEBI" id="CHEBI:30616"/>
        <dbReference type="ChEBI" id="CHEBI:57986"/>
        <dbReference type="ChEBI" id="CHEBI:58210"/>
        <dbReference type="ChEBI" id="CHEBI:456216"/>
        <dbReference type="EC" id="2.7.1.26"/>
    </reaction>
</comment>
<comment type="subcellular location">
    <subcellularLocation>
        <location evidence="1">Cell membrane</location>
        <topology evidence="1">Multi-pass membrane protein</topology>
    </subcellularLocation>
</comment>
<gene>
    <name evidence="15" type="ORF">QE412_000071</name>
</gene>
<keyword evidence="6" id="KW-0808">Transferase</keyword>
<evidence type="ECO:0000259" key="14">
    <source>
        <dbReference type="PROSITE" id="PS50850"/>
    </source>
</evidence>
<dbReference type="Proteomes" id="UP001226691">
    <property type="component" value="Unassembled WGS sequence"/>
</dbReference>
<evidence type="ECO:0000256" key="4">
    <source>
        <dbReference type="ARBA" id="ARBA00022630"/>
    </source>
</evidence>
<feature type="transmembrane region" description="Helical" evidence="13">
    <location>
        <begin position="333"/>
        <end position="354"/>
    </location>
</feature>
<keyword evidence="5" id="KW-0288">FMN</keyword>
<feature type="transmembrane region" description="Helical" evidence="13">
    <location>
        <begin position="48"/>
        <end position="67"/>
    </location>
</feature>
<dbReference type="PRINTS" id="PR01036">
    <property type="entry name" value="TCRTETB"/>
</dbReference>
<organism evidence="15 16">
    <name type="scientific">Microbacterium trichothecenolyticum</name>
    <name type="common">Aureobacterium trichothecenolyticum</name>
    <dbReference type="NCBI Taxonomy" id="69370"/>
    <lineage>
        <taxon>Bacteria</taxon>
        <taxon>Bacillati</taxon>
        <taxon>Actinomycetota</taxon>
        <taxon>Actinomycetes</taxon>
        <taxon>Micrococcales</taxon>
        <taxon>Microbacteriaceae</taxon>
        <taxon>Microbacterium</taxon>
    </lineage>
</organism>
<dbReference type="RefSeq" id="WP_307478715.1">
    <property type="nucleotide sequence ID" value="NZ_JAUTBF010000001.1"/>
</dbReference>
<feature type="domain" description="Major facilitator superfamily (MFS) profile" evidence="14">
    <location>
        <begin position="13"/>
        <end position="450"/>
    </location>
</feature>
<dbReference type="EC" id="2.7.1.26" evidence="2"/>
<evidence type="ECO:0000256" key="13">
    <source>
        <dbReference type="SAM" id="Phobius"/>
    </source>
</evidence>
<dbReference type="Gene3D" id="2.40.30.30">
    <property type="entry name" value="Riboflavin kinase-like"/>
    <property type="match status" value="1"/>
</dbReference>
<protein>
    <recommendedName>
        <fullName evidence="2">riboflavin kinase</fullName>
        <ecNumber evidence="2">2.7.1.26</ecNumber>
    </recommendedName>
</protein>
<name>A0ABU0TPA4_MICTR</name>
<dbReference type="InterPro" id="IPR020846">
    <property type="entry name" value="MFS_dom"/>
</dbReference>
<evidence type="ECO:0000256" key="6">
    <source>
        <dbReference type="ARBA" id="ARBA00022679"/>
    </source>
</evidence>
<sequence>MGARLDGRREWLVLASLCAGFFMLLLDSTIVSVALPDIARDLDVTTSVALWVNSSYLLAYSVPLLVAGRLGDRFGHRRLYLGGLGLFVIGSLLCALAPTAAWLVLWRALQGLGAAIMTPQCLAVIRTHFRPPRLAMALGVWGSIGGVAAAAGPLIGGLLVQVWDWRAIFAVNIPIGVLTLIAAFVFIPRSTRVAVPVAAWAVVANAAGATAFVIGVQGIDETAAEVMGVPRAVWIAVGLGAVAGVVFAQRRRGDAALLPVGLLRERSFVVASAGAAAAAFAVGSAAVPVMWAVQADRGLSAGAAAVLLVPMGAVCIVGAPIAARWNNRRGLRFVGVIGATSLVLSLVLTAWLLAADAPVWTVSLSFAVFGIANSFVWAPFSISAVAHVPASLLGAASGAFNAVKQGGAVVGSAVVAVVMGFASDAVALLVLAGVALFAIVAAVALSSARVDSGRRWEGIVVHGAGRGRVLSYPTANLRLDAAASLPDDGVYAGWFRARSWHTERPALVSVGTNETFDDVGRSVEVHVLDFDGDLYGCRATVRVERRVRAQRRYPDAAALVAAMRVDERVARKWLEERTVGSDRGEGTGP</sequence>
<evidence type="ECO:0000313" key="15">
    <source>
        <dbReference type="EMBL" id="MDQ1121498.1"/>
    </source>
</evidence>
<keyword evidence="11 13" id="KW-0472">Membrane</keyword>
<feature type="transmembrane region" description="Helical" evidence="13">
    <location>
        <begin position="79"/>
        <end position="98"/>
    </location>
</feature>
<feature type="transmembrane region" description="Helical" evidence="13">
    <location>
        <begin position="299"/>
        <end position="321"/>
    </location>
</feature>
<dbReference type="SUPFAM" id="SSF82114">
    <property type="entry name" value="Riboflavin kinase-like"/>
    <property type="match status" value="1"/>
</dbReference>
<feature type="transmembrane region" description="Helical" evidence="13">
    <location>
        <begin position="137"/>
        <end position="159"/>
    </location>
</feature>
<accession>A0ABU0TPA4</accession>
<dbReference type="InterPro" id="IPR023465">
    <property type="entry name" value="Riboflavin_kinase_dom_sf"/>
</dbReference>
<keyword evidence="8" id="KW-0547">Nucleotide-binding</keyword>
<feature type="transmembrane region" description="Helical" evidence="13">
    <location>
        <begin position="425"/>
        <end position="445"/>
    </location>
</feature>
<keyword evidence="7 13" id="KW-0812">Transmembrane</keyword>
<evidence type="ECO:0000313" key="16">
    <source>
        <dbReference type="Proteomes" id="UP001226691"/>
    </source>
</evidence>
<proteinExistence type="predicted"/>
<comment type="caution">
    <text evidence="15">The sequence shown here is derived from an EMBL/GenBank/DDBJ whole genome shotgun (WGS) entry which is preliminary data.</text>
</comment>
<keyword evidence="9" id="KW-0067">ATP-binding</keyword>
<evidence type="ECO:0000256" key="3">
    <source>
        <dbReference type="ARBA" id="ARBA00022448"/>
    </source>
</evidence>
<evidence type="ECO:0000256" key="1">
    <source>
        <dbReference type="ARBA" id="ARBA00004651"/>
    </source>
</evidence>
<feature type="transmembrane region" description="Helical" evidence="13">
    <location>
        <begin position="199"/>
        <end position="219"/>
    </location>
</feature>
<feature type="transmembrane region" description="Helical" evidence="13">
    <location>
        <begin position="268"/>
        <end position="293"/>
    </location>
</feature>
<feature type="transmembrane region" description="Helical" evidence="13">
    <location>
        <begin position="165"/>
        <end position="187"/>
    </location>
</feature>
<feature type="transmembrane region" description="Helical" evidence="13">
    <location>
        <begin position="392"/>
        <end position="419"/>
    </location>
</feature>
<keyword evidence="16" id="KW-1185">Reference proteome</keyword>
<evidence type="ECO:0000256" key="5">
    <source>
        <dbReference type="ARBA" id="ARBA00022643"/>
    </source>
</evidence>
<dbReference type="EMBL" id="JAUTBF010000001">
    <property type="protein sequence ID" value="MDQ1121498.1"/>
    <property type="molecule type" value="Genomic_DNA"/>
</dbReference>
<feature type="transmembrane region" description="Helical" evidence="13">
    <location>
        <begin position="231"/>
        <end position="248"/>
    </location>
</feature>
<dbReference type="SMART" id="SM00904">
    <property type="entry name" value="Flavokinase"/>
    <property type="match status" value="1"/>
</dbReference>
<keyword evidence="3" id="KW-0813">Transport</keyword>
<evidence type="ECO:0000256" key="9">
    <source>
        <dbReference type="ARBA" id="ARBA00022840"/>
    </source>
</evidence>
<dbReference type="CDD" id="cd17321">
    <property type="entry name" value="MFS_MMR_MDR_like"/>
    <property type="match status" value="1"/>
</dbReference>
<dbReference type="Pfam" id="PF01687">
    <property type="entry name" value="Flavokinase"/>
    <property type="match status" value="1"/>
</dbReference>
<dbReference type="PROSITE" id="PS50850">
    <property type="entry name" value="MFS"/>
    <property type="match status" value="1"/>
</dbReference>